<dbReference type="PANTHER" id="PTHR10584">
    <property type="entry name" value="SUGAR KINASE"/>
    <property type="match status" value="1"/>
</dbReference>
<protein>
    <recommendedName>
        <fullName evidence="3">Carbohydrate kinase PfkB domain-containing protein</fullName>
    </recommendedName>
</protein>
<dbReference type="Pfam" id="PF00294">
    <property type="entry name" value="PfkB"/>
    <property type="match status" value="1"/>
</dbReference>
<dbReference type="InterPro" id="IPR029056">
    <property type="entry name" value="Ribokinase-like"/>
</dbReference>
<evidence type="ECO:0000313" key="4">
    <source>
        <dbReference type="EMBL" id="EJK62282.1"/>
    </source>
</evidence>
<accession>K0SVP5</accession>
<dbReference type="SUPFAM" id="SSF53613">
    <property type="entry name" value="Ribokinase-like"/>
    <property type="match status" value="1"/>
</dbReference>
<dbReference type="Gene3D" id="3.40.1190.20">
    <property type="match status" value="1"/>
</dbReference>
<sequence>MSSSRDLKGEPRTLSFNIIGDAFADVFCYLSSALPKLGGDSRLLEPVRTKAGGSGLNTATHLASLLSQFSPSFPSDVNLQTVINENDPHGRLLIDHCRRHDINLLNRRVSNVPSCFSGTGQEIVDATVATPHCVVVVAQNDRSFMTYLGCLSNFAGDNVLPMIRNSPAFDVIHISGYFNLPRFWDGSLAHKLRELRESAKAPCDLLISLVPQQDATEQYDGGVKEVLKLIDILILSEVEAKGMTKYHQRANDINGNQEVEDHVAAFFASHTSLLVVVTLGVEGAVALQGGKVVHRQRTYRRDHPIDPTGAGDSFSAGFLFKYVANGADDNAIAEGMRFGCAVASNNVMIQGASIPASKSSIESTLALI</sequence>
<proteinExistence type="predicted"/>
<name>K0SVP5_THAOC</name>
<dbReference type="PROSITE" id="PS00584">
    <property type="entry name" value="PFKB_KINASES_2"/>
    <property type="match status" value="1"/>
</dbReference>
<dbReference type="InterPro" id="IPR002173">
    <property type="entry name" value="Carboh/pur_kinase_PfkB_CS"/>
</dbReference>
<dbReference type="OrthoDB" id="204058at2759"/>
<keyword evidence="2" id="KW-0418">Kinase</keyword>
<dbReference type="AlphaFoldDB" id="K0SVP5"/>
<dbReference type="EMBL" id="AGNL01018993">
    <property type="protein sequence ID" value="EJK62282.1"/>
    <property type="molecule type" value="Genomic_DNA"/>
</dbReference>
<evidence type="ECO:0000256" key="1">
    <source>
        <dbReference type="ARBA" id="ARBA00022679"/>
    </source>
</evidence>
<reference evidence="4 5" key="1">
    <citation type="journal article" date="2012" name="Genome Biol.">
        <title>Genome and low-iron response of an oceanic diatom adapted to chronic iron limitation.</title>
        <authorList>
            <person name="Lommer M."/>
            <person name="Specht M."/>
            <person name="Roy A.S."/>
            <person name="Kraemer L."/>
            <person name="Andreson R."/>
            <person name="Gutowska M.A."/>
            <person name="Wolf J."/>
            <person name="Bergner S.V."/>
            <person name="Schilhabel M.B."/>
            <person name="Klostermeier U.C."/>
            <person name="Beiko R.G."/>
            <person name="Rosenstiel P."/>
            <person name="Hippler M."/>
            <person name="Laroche J."/>
        </authorList>
    </citation>
    <scope>NUCLEOTIDE SEQUENCE [LARGE SCALE GENOMIC DNA]</scope>
    <source>
        <strain evidence="4 5">CCMP1005</strain>
    </source>
</reference>
<gene>
    <name evidence="4" type="ORF">THAOC_17108</name>
</gene>
<dbReference type="Proteomes" id="UP000266841">
    <property type="component" value="Unassembled WGS sequence"/>
</dbReference>
<organism evidence="4 5">
    <name type="scientific">Thalassiosira oceanica</name>
    <name type="common">Marine diatom</name>
    <dbReference type="NCBI Taxonomy" id="159749"/>
    <lineage>
        <taxon>Eukaryota</taxon>
        <taxon>Sar</taxon>
        <taxon>Stramenopiles</taxon>
        <taxon>Ochrophyta</taxon>
        <taxon>Bacillariophyta</taxon>
        <taxon>Coscinodiscophyceae</taxon>
        <taxon>Thalassiosirophycidae</taxon>
        <taxon>Thalassiosirales</taxon>
        <taxon>Thalassiosiraceae</taxon>
        <taxon>Thalassiosira</taxon>
    </lineage>
</organism>
<feature type="domain" description="Carbohydrate kinase PfkB" evidence="3">
    <location>
        <begin position="123"/>
        <end position="355"/>
    </location>
</feature>
<dbReference type="InterPro" id="IPR011611">
    <property type="entry name" value="PfkB_dom"/>
</dbReference>
<dbReference type="OMA" id="CAMVARD"/>
<dbReference type="GO" id="GO:0016301">
    <property type="term" value="F:kinase activity"/>
    <property type="evidence" value="ECO:0007669"/>
    <property type="project" value="UniProtKB-KW"/>
</dbReference>
<dbReference type="PANTHER" id="PTHR10584:SF166">
    <property type="entry name" value="RIBOKINASE"/>
    <property type="match status" value="1"/>
</dbReference>
<evidence type="ECO:0000256" key="2">
    <source>
        <dbReference type="ARBA" id="ARBA00022777"/>
    </source>
</evidence>
<evidence type="ECO:0000259" key="3">
    <source>
        <dbReference type="Pfam" id="PF00294"/>
    </source>
</evidence>
<keyword evidence="1" id="KW-0808">Transferase</keyword>
<comment type="caution">
    <text evidence="4">The sequence shown here is derived from an EMBL/GenBank/DDBJ whole genome shotgun (WGS) entry which is preliminary data.</text>
</comment>
<evidence type="ECO:0000313" key="5">
    <source>
        <dbReference type="Proteomes" id="UP000266841"/>
    </source>
</evidence>
<keyword evidence="5" id="KW-1185">Reference proteome</keyword>